<gene>
    <name evidence="2" type="ORF">ANCDUO_08184</name>
</gene>
<proteinExistence type="predicted"/>
<dbReference type="EMBL" id="KN730035">
    <property type="protein sequence ID" value="KIH61543.1"/>
    <property type="molecule type" value="Genomic_DNA"/>
</dbReference>
<dbReference type="AlphaFoldDB" id="A0A0C2CX32"/>
<reference evidence="2 3" key="1">
    <citation type="submission" date="2013-12" db="EMBL/GenBank/DDBJ databases">
        <title>Draft genome of the parsitic nematode Ancylostoma duodenale.</title>
        <authorList>
            <person name="Mitreva M."/>
        </authorList>
    </citation>
    <scope>NUCLEOTIDE SEQUENCE [LARGE SCALE GENOMIC DNA]</scope>
    <source>
        <strain evidence="2 3">Zhejiang</strain>
    </source>
</reference>
<feature type="chain" id="PRO_5002146971" evidence="1">
    <location>
        <begin position="22"/>
        <end position="71"/>
    </location>
</feature>
<evidence type="ECO:0000313" key="2">
    <source>
        <dbReference type="EMBL" id="KIH61543.1"/>
    </source>
</evidence>
<organism evidence="2 3">
    <name type="scientific">Ancylostoma duodenale</name>
    <dbReference type="NCBI Taxonomy" id="51022"/>
    <lineage>
        <taxon>Eukaryota</taxon>
        <taxon>Metazoa</taxon>
        <taxon>Ecdysozoa</taxon>
        <taxon>Nematoda</taxon>
        <taxon>Chromadorea</taxon>
        <taxon>Rhabditida</taxon>
        <taxon>Rhabditina</taxon>
        <taxon>Rhabditomorpha</taxon>
        <taxon>Strongyloidea</taxon>
        <taxon>Ancylostomatidae</taxon>
        <taxon>Ancylostomatinae</taxon>
        <taxon>Ancylostoma</taxon>
    </lineage>
</organism>
<keyword evidence="3" id="KW-1185">Reference proteome</keyword>
<dbReference type="Proteomes" id="UP000054047">
    <property type="component" value="Unassembled WGS sequence"/>
</dbReference>
<protein>
    <submittedName>
        <fullName evidence="2">Sulfur globule protein CV3 domain protein</fullName>
    </submittedName>
</protein>
<feature type="signal peptide" evidence="1">
    <location>
        <begin position="1"/>
        <end position="21"/>
    </location>
</feature>
<evidence type="ECO:0000313" key="3">
    <source>
        <dbReference type="Proteomes" id="UP000054047"/>
    </source>
</evidence>
<name>A0A0C2CX32_9BILA</name>
<keyword evidence="1" id="KW-0732">Signal</keyword>
<evidence type="ECO:0000256" key="1">
    <source>
        <dbReference type="SAM" id="SignalP"/>
    </source>
</evidence>
<accession>A0A0C2CX32</accession>
<sequence length="71" mass="8012">MISNLLILLLVAAAIISFAEAQWVVWGDFYGPCPWGGCYGPWGGGYGPWGGYRPFWRRPFFGPWYGYGVPY</sequence>